<keyword evidence="1" id="KW-0732">Signal</keyword>
<keyword evidence="3" id="KW-1185">Reference proteome</keyword>
<sequence>MVSIRTLATLTALALGVTAQDLPSDAPSEEPTGLLPPIPLPSIVLPELPTTLVTLVPAPSGILTCATVLCIPDYVCIETEGGPRCVPQRCGKVICPVGTRCCNASCNLCTAPDVMCTQQVCESTTLEPPAE</sequence>
<dbReference type="EMBL" id="CP137308">
    <property type="protein sequence ID" value="WQF82525.1"/>
    <property type="molecule type" value="Genomic_DNA"/>
</dbReference>
<dbReference type="AlphaFoldDB" id="A0AAX4IGB8"/>
<evidence type="ECO:0000256" key="1">
    <source>
        <dbReference type="SAM" id="SignalP"/>
    </source>
</evidence>
<reference evidence="3" key="1">
    <citation type="journal article" date="2023" name="bioRxiv">
        <title>Complete genome of the Medicago anthracnose fungus, Colletotrichum destructivum, reveals a mini-chromosome-like region within a core chromosome.</title>
        <authorList>
            <person name="Lapalu N."/>
            <person name="Simon A."/>
            <person name="Lu A."/>
            <person name="Plaumann P.-L."/>
            <person name="Amselem J."/>
            <person name="Pigne S."/>
            <person name="Auger A."/>
            <person name="Koch C."/>
            <person name="Dallery J.-F."/>
            <person name="O'Connell R.J."/>
        </authorList>
    </citation>
    <scope>NUCLEOTIDE SEQUENCE [LARGE SCALE GENOMIC DNA]</scope>
    <source>
        <strain evidence="3">CBS 520.97</strain>
    </source>
</reference>
<evidence type="ECO:0000313" key="2">
    <source>
        <dbReference type="EMBL" id="WQF82525.1"/>
    </source>
</evidence>
<protein>
    <submittedName>
        <fullName evidence="2">Uncharacterized protein</fullName>
    </submittedName>
</protein>
<accession>A0AAX4IGB8</accession>
<dbReference type="Proteomes" id="UP001322277">
    <property type="component" value="Chromosome 4"/>
</dbReference>
<feature type="signal peptide" evidence="1">
    <location>
        <begin position="1"/>
        <end position="19"/>
    </location>
</feature>
<name>A0AAX4IGB8_9PEZI</name>
<dbReference type="GeneID" id="87944042"/>
<dbReference type="KEGG" id="cdet:87944042"/>
<gene>
    <name evidence="2" type="ORF">CDEST_07539</name>
</gene>
<organism evidence="2 3">
    <name type="scientific">Colletotrichum destructivum</name>
    <dbReference type="NCBI Taxonomy" id="34406"/>
    <lineage>
        <taxon>Eukaryota</taxon>
        <taxon>Fungi</taxon>
        <taxon>Dikarya</taxon>
        <taxon>Ascomycota</taxon>
        <taxon>Pezizomycotina</taxon>
        <taxon>Sordariomycetes</taxon>
        <taxon>Hypocreomycetidae</taxon>
        <taxon>Glomerellales</taxon>
        <taxon>Glomerellaceae</taxon>
        <taxon>Colletotrichum</taxon>
        <taxon>Colletotrichum destructivum species complex</taxon>
    </lineage>
</organism>
<evidence type="ECO:0000313" key="3">
    <source>
        <dbReference type="Proteomes" id="UP001322277"/>
    </source>
</evidence>
<proteinExistence type="predicted"/>
<feature type="chain" id="PRO_5043993847" evidence="1">
    <location>
        <begin position="20"/>
        <end position="131"/>
    </location>
</feature>
<dbReference type="RefSeq" id="XP_062779749.1">
    <property type="nucleotide sequence ID" value="XM_062923698.1"/>
</dbReference>